<organism evidence="9 10">
    <name type="scientific">Coemansia asiatica</name>
    <dbReference type="NCBI Taxonomy" id="1052880"/>
    <lineage>
        <taxon>Eukaryota</taxon>
        <taxon>Fungi</taxon>
        <taxon>Fungi incertae sedis</taxon>
        <taxon>Zoopagomycota</taxon>
        <taxon>Kickxellomycotina</taxon>
        <taxon>Kickxellomycetes</taxon>
        <taxon>Kickxellales</taxon>
        <taxon>Kickxellaceae</taxon>
        <taxon>Coemansia</taxon>
    </lineage>
</organism>
<keyword evidence="4" id="KW-0554">One-carbon metabolism</keyword>
<dbReference type="GO" id="GO:0050661">
    <property type="term" value="F:NADP binding"/>
    <property type="evidence" value="ECO:0007669"/>
    <property type="project" value="InterPro"/>
</dbReference>
<gene>
    <name evidence="9" type="ORF">LPJ64_002062</name>
</gene>
<proteinExistence type="inferred from homology"/>
<dbReference type="AlphaFoldDB" id="A0A9W7XNR0"/>
<dbReference type="GO" id="GO:0046452">
    <property type="term" value="P:dihydrofolate metabolic process"/>
    <property type="evidence" value="ECO:0007669"/>
    <property type="project" value="TreeGrafter"/>
</dbReference>
<feature type="domain" description="DHFR" evidence="8">
    <location>
        <begin position="5"/>
        <end position="212"/>
    </location>
</feature>
<dbReference type="Gene3D" id="3.40.430.10">
    <property type="entry name" value="Dihydrofolate Reductase, subunit A"/>
    <property type="match status" value="1"/>
</dbReference>
<name>A0A9W7XNR0_9FUNG</name>
<dbReference type="PROSITE" id="PS00075">
    <property type="entry name" value="DHFR_1"/>
    <property type="match status" value="1"/>
</dbReference>
<evidence type="ECO:0000256" key="5">
    <source>
        <dbReference type="ARBA" id="ARBA00022857"/>
    </source>
</evidence>
<comment type="pathway">
    <text evidence="1">Cofactor biosynthesis; tetrahydrofolate biosynthesis; 5,6,7,8-tetrahydrofolate from 7,8-dihydrofolate: step 1/1.</text>
</comment>
<dbReference type="SUPFAM" id="SSF53597">
    <property type="entry name" value="Dihydrofolate reductase-like"/>
    <property type="match status" value="1"/>
</dbReference>
<evidence type="ECO:0000256" key="3">
    <source>
        <dbReference type="ARBA" id="ARBA00018886"/>
    </source>
</evidence>
<dbReference type="PROSITE" id="PS51330">
    <property type="entry name" value="DHFR_2"/>
    <property type="match status" value="1"/>
</dbReference>
<dbReference type="EMBL" id="JANBOH010000060">
    <property type="protein sequence ID" value="KAJ1646467.1"/>
    <property type="molecule type" value="Genomic_DNA"/>
</dbReference>
<comment type="caution">
    <text evidence="9">The sequence shown here is derived from an EMBL/GenBank/DDBJ whole genome shotgun (WGS) entry which is preliminary data.</text>
</comment>
<dbReference type="GO" id="GO:0046655">
    <property type="term" value="P:folic acid metabolic process"/>
    <property type="evidence" value="ECO:0007669"/>
    <property type="project" value="TreeGrafter"/>
</dbReference>
<keyword evidence="6" id="KW-0560">Oxidoreductase</keyword>
<evidence type="ECO:0000313" key="10">
    <source>
        <dbReference type="Proteomes" id="UP001145021"/>
    </source>
</evidence>
<evidence type="ECO:0000256" key="4">
    <source>
        <dbReference type="ARBA" id="ARBA00022563"/>
    </source>
</evidence>
<dbReference type="InterPro" id="IPR001796">
    <property type="entry name" value="DHFR_dom"/>
</dbReference>
<evidence type="ECO:0000256" key="2">
    <source>
        <dbReference type="ARBA" id="ARBA00012856"/>
    </source>
</evidence>
<dbReference type="CDD" id="cd00209">
    <property type="entry name" value="DHFR"/>
    <property type="match status" value="1"/>
</dbReference>
<dbReference type="GO" id="GO:0046654">
    <property type="term" value="P:tetrahydrofolate biosynthetic process"/>
    <property type="evidence" value="ECO:0007669"/>
    <property type="project" value="InterPro"/>
</dbReference>
<dbReference type="InterPro" id="IPR012259">
    <property type="entry name" value="DHFR"/>
</dbReference>
<sequence>MSSKTLTIIAAAAAKNNGIGVKNDLPWRLRKEMAYFNAVTSTISGSSDEKAPTDTVPTMNACILGRLCWESIPKRFRPLHGRYNIVLTSDPHLLDKENPPFSTTMPSLKAALAHIDQLNASADRPVRIDRVFVCGGSRVYEEAMEMPNHMQILLTSVHFAEADKCDTFFPPIDSARYERQPHQRLEQVAAINVPSGVQSEAGIDYEFMLFEKKSN</sequence>
<dbReference type="GO" id="GO:0005739">
    <property type="term" value="C:mitochondrion"/>
    <property type="evidence" value="ECO:0007669"/>
    <property type="project" value="TreeGrafter"/>
</dbReference>
<comment type="similarity">
    <text evidence="7">Belongs to the dihydrofolate reductase family.</text>
</comment>
<dbReference type="PANTHER" id="PTHR48069">
    <property type="entry name" value="DIHYDROFOLATE REDUCTASE"/>
    <property type="match status" value="1"/>
</dbReference>
<dbReference type="GO" id="GO:0006730">
    <property type="term" value="P:one-carbon metabolic process"/>
    <property type="evidence" value="ECO:0007669"/>
    <property type="project" value="UniProtKB-KW"/>
</dbReference>
<dbReference type="Pfam" id="PF00186">
    <property type="entry name" value="DHFR_1"/>
    <property type="match status" value="2"/>
</dbReference>
<keyword evidence="5" id="KW-0521">NADP</keyword>
<dbReference type="GO" id="GO:0004146">
    <property type="term" value="F:dihydrofolate reductase activity"/>
    <property type="evidence" value="ECO:0007669"/>
    <property type="project" value="UniProtKB-EC"/>
</dbReference>
<evidence type="ECO:0000313" key="9">
    <source>
        <dbReference type="EMBL" id="KAJ1646467.1"/>
    </source>
</evidence>
<evidence type="ECO:0000259" key="8">
    <source>
        <dbReference type="PROSITE" id="PS51330"/>
    </source>
</evidence>
<dbReference type="Proteomes" id="UP001145021">
    <property type="component" value="Unassembled WGS sequence"/>
</dbReference>
<protein>
    <recommendedName>
        <fullName evidence="3">Dihydrofolate reductase</fullName>
        <ecNumber evidence="2">1.5.1.3</ecNumber>
    </recommendedName>
</protein>
<dbReference type="InterPro" id="IPR024072">
    <property type="entry name" value="DHFR-like_dom_sf"/>
</dbReference>
<dbReference type="InterPro" id="IPR017925">
    <property type="entry name" value="DHFR_CS"/>
</dbReference>
<keyword evidence="10" id="KW-1185">Reference proteome</keyword>
<evidence type="ECO:0000256" key="1">
    <source>
        <dbReference type="ARBA" id="ARBA00004903"/>
    </source>
</evidence>
<dbReference type="PANTHER" id="PTHR48069:SF3">
    <property type="entry name" value="DIHYDROFOLATE REDUCTASE"/>
    <property type="match status" value="1"/>
</dbReference>
<evidence type="ECO:0000256" key="6">
    <source>
        <dbReference type="ARBA" id="ARBA00023002"/>
    </source>
</evidence>
<dbReference type="PRINTS" id="PR00070">
    <property type="entry name" value="DHFR"/>
</dbReference>
<accession>A0A9W7XNR0</accession>
<evidence type="ECO:0000256" key="7">
    <source>
        <dbReference type="RuleBase" id="RU004474"/>
    </source>
</evidence>
<dbReference type="EC" id="1.5.1.3" evidence="2"/>
<reference evidence="9" key="1">
    <citation type="submission" date="2022-07" db="EMBL/GenBank/DDBJ databases">
        <title>Phylogenomic reconstructions and comparative analyses of Kickxellomycotina fungi.</title>
        <authorList>
            <person name="Reynolds N.K."/>
            <person name="Stajich J.E."/>
            <person name="Barry K."/>
            <person name="Grigoriev I.V."/>
            <person name="Crous P."/>
            <person name="Smith M.E."/>
        </authorList>
    </citation>
    <scope>NUCLEOTIDE SEQUENCE</scope>
    <source>
        <strain evidence="9">NBRC 105413</strain>
    </source>
</reference>